<evidence type="ECO:0000256" key="4">
    <source>
        <dbReference type="SAM" id="MobiDB-lite"/>
    </source>
</evidence>
<dbReference type="InterPro" id="IPR036390">
    <property type="entry name" value="WH_DNA-bd_sf"/>
</dbReference>
<comment type="caution">
    <text evidence="6">The sequence shown here is derived from an EMBL/GenBank/DDBJ whole genome shotgun (WGS) entry which is preliminary data.</text>
</comment>
<dbReference type="AlphaFoldDB" id="A0A077MAL0"/>
<organism evidence="6 7">
    <name type="scientific">Nostocoides jenkinsii Ben 74</name>
    <dbReference type="NCBI Taxonomy" id="1193518"/>
    <lineage>
        <taxon>Bacteria</taxon>
        <taxon>Bacillati</taxon>
        <taxon>Actinomycetota</taxon>
        <taxon>Actinomycetes</taxon>
        <taxon>Micrococcales</taxon>
        <taxon>Intrasporangiaceae</taxon>
        <taxon>Nostocoides</taxon>
    </lineage>
</organism>
<dbReference type="PANTHER" id="PTHR43132:SF2">
    <property type="entry name" value="ARSENICAL RESISTANCE OPERON REPRESSOR ARSR-RELATED"/>
    <property type="match status" value="1"/>
</dbReference>
<reference evidence="6 7" key="1">
    <citation type="journal article" date="2013" name="ISME J.">
        <title>A metabolic model for members of the genus Tetrasphaera involved in enhanced biological phosphorus removal.</title>
        <authorList>
            <person name="Kristiansen R."/>
            <person name="Nguyen H.T.T."/>
            <person name="Saunders A.M."/>
            <person name="Nielsen J.L."/>
            <person name="Wimmer R."/>
            <person name="Le V.Q."/>
            <person name="McIlroy S.J."/>
            <person name="Petrovski S."/>
            <person name="Seviour R.J."/>
            <person name="Calteau A."/>
            <person name="Nielsen K.L."/>
            <person name="Nielsen P.H."/>
        </authorList>
    </citation>
    <scope>NUCLEOTIDE SEQUENCE [LARGE SCALE GENOMIC DNA]</scope>
    <source>
        <strain evidence="6 7">Ben 74</strain>
    </source>
</reference>
<keyword evidence="7" id="KW-1185">Reference proteome</keyword>
<evidence type="ECO:0000256" key="2">
    <source>
        <dbReference type="ARBA" id="ARBA00023125"/>
    </source>
</evidence>
<evidence type="ECO:0000313" key="6">
    <source>
        <dbReference type="EMBL" id="CCI51822.1"/>
    </source>
</evidence>
<dbReference type="InterPro" id="IPR011991">
    <property type="entry name" value="ArsR-like_HTH"/>
</dbReference>
<keyword evidence="1" id="KW-0805">Transcription regulation</keyword>
<feature type="region of interest" description="Disordered" evidence="4">
    <location>
        <begin position="101"/>
        <end position="120"/>
    </location>
</feature>
<dbReference type="SMART" id="SM00418">
    <property type="entry name" value="HTH_ARSR"/>
    <property type="match status" value="1"/>
</dbReference>
<dbReference type="InterPro" id="IPR051011">
    <property type="entry name" value="Metal_resp_trans_reg"/>
</dbReference>
<dbReference type="PRINTS" id="PR00778">
    <property type="entry name" value="HTHARSR"/>
</dbReference>
<feature type="domain" description="HTH arsR-type" evidence="5">
    <location>
        <begin position="6"/>
        <end position="101"/>
    </location>
</feature>
<protein>
    <submittedName>
        <fullName evidence="6">Transcriptional regulator, ArsR family protein</fullName>
    </submittedName>
</protein>
<dbReference type="Pfam" id="PF01022">
    <property type="entry name" value="HTH_5"/>
    <property type="match status" value="1"/>
</dbReference>
<evidence type="ECO:0000259" key="5">
    <source>
        <dbReference type="PROSITE" id="PS50987"/>
    </source>
</evidence>
<evidence type="ECO:0000256" key="1">
    <source>
        <dbReference type="ARBA" id="ARBA00023015"/>
    </source>
</evidence>
<dbReference type="InterPro" id="IPR001845">
    <property type="entry name" value="HTH_ArsR_DNA-bd_dom"/>
</dbReference>
<dbReference type="GO" id="GO:0003677">
    <property type="term" value="F:DNA binding"/>
    <property type="evidence" value="ECO:0007669"/>
    <property type="project" value="UniProtKB-KW"/>
</dbReference>
<accession>A0A077MAL0</accession>
<name>A0A077MAL0_9MICO</name>
<evidence type="ECO:0000313" key="7">
    <source>
        <dbReference type="Proteomes" id="UP000035720"/>
    </source>
</evidence>
<sequence>MLDATLPVDDLARAASMFKLLGDLTRSRLLFALLEAGELCVCDLAASTGTQEATVSQSLRMLRASGVVTGRRQGRLVFYRLADSHVRMLLDLTREHLAHDAGGASEGPVTAVGPSTQVTR</sequence>
<dbReference type="GO" id="GO:0003700">
    <property type="term" value="F:DNA-binding transcription factor activity"/>
    <property type="evidence" value="ECO:0007669"/>
    <property type="project" value="InterPro"/>
</dbReference>
<dbReference type="CDD" id="cd00090">
    <property type="entry name" value="HTH_ARSR"/>
    <property type="match status" value="1"/>
</dbReference>
<dbReference type="PANTHER" id="PTHR43132">
    <property type="entry name" value="ARSENICAL RESISTANCE OPERON REPRESSOR ARSR-RELATED"/>
    <property type="match status" value="1"/>
</dbReference>
<keyword evidence="2" id="KW-0238">DNA-binding</keyword>
<evidence type="ECO:0000256" key="3">
    <source>
        <dbReference type="ARBA" id="ARBA00023163"/>
    </source>
</evidence>
<dbReference type="STRING" id="1193518.BN13_1250013"/>
<dbReference type="NCBIfam" id="NF033788">
    <property type="entry name" value="HTH_metalloreg"/>
    <property type="match status" value="1"/>
</dbReference>
<dbReference type="RefSeq" id="WP_010850099.1">
    <property type="nucleotide sequence ID" value="NZ_HF571038.1"/>
</dbReference>
<gene>
    <name evidence="6" type="ORF">BN13_1250013</name>
</gene>
<dbReference type="Proteomes" id="UP000035720">
    <property type="component" value="Unassembled WGS sequence"/>
</dbReference>
<dbReference type="SUPFAM" id="SSF46785">
    <property type="entry name" value="Winged helix' DNA-binding domain"/>
    <property type="match status" value="1"/>
</dbReference>
<keyword evidence="3" id="KW-0804">Transcription</keyword>
<dbReference type="InterPro" id="IPR036388">
    <property type="entry name" value="WH-like_DNA-bd_sf"/>
</dbReference>
<dbReference type="Gene3D" id="1.10.10.10">
    <property type="entry name" value="Winged helix-like DNA-binding domain superfamily/Winged helix DNA-binding domain"/>
    <property type="match status" value="1"/>
</dbReference>
<dbReference type="PROSITE" id="PS50987">
    <property type="entry name" value="HTH_ARSR_2"/>
    <property type="match status" value="1"/>
</dbReference>
<proteinExistence type="predicted"/>
<dbReference type="EMBL" id="CAJC01000030">
    <property type="protein sequence ID" value="CCI51822.1"/>
    <property type="molecule type" value="Genomic_DNA"/>
</dbReference>